<dbReference type="PANTHER" id="PTHR43280">
    <property type="entry name" value="ARAC-FAMILY TRANSCRIPTIONAL REGULATOR"/>
    <property type="match status" value="1"/>
</dbReference>
<dbReference type="EMBL" id="FMKA01000027">
    <property type="protein sequence ID" value="SCP98845.1"/>
    <property type="molecule type" value="Genomic_DNA"/>
</dbReference>
<gene>
    <name evidence="5" type="ORF">SAMN05421730_102720</name>
</gene>
<accession>A0A1D3TX18</accession>
<dbReference type="SMART" id="SM00342">
    <property type="entry name" value="HTH_ARAC"/>
    <property type="match status" value="1"/>
</dbReference>
<organism evidence="5 6">
    <name type="scientific">Anaerobium acetethylicum</name>
    <dbReference type="NCBI Taxonomy" id="1619234"/>
    <lineage>
        <taxon>Bacteria</taxon>
        <taxon>Bacillati</taxon>
        <taxon>Bacillota</taxon>
        <taxon>Clostridia</taxon>
        <taxon>Lachnospirales</taxon>
        <taxon>Lachnospiraceae</taxon>
        <taxon>Anaerobium</taxon>
    </lineage>
</organism>
<protein>
    <submittedName>
        <fullName evidence="5">AraC-type DNA-binding protein</fullName>
    </submittedName>
</protein>
<dbReference type="SUPFAM" id="SSF46689">
    <property type="entry name" value="Homeodomain-like"/>
    <property type="match status" value="2"/>
</dbReference>
<evidence type="ECO:0000256" key="3">
    <source>
        <dbReference type="ARBA" id="ARBA00023163"/>
    </source>
</evidence>
<keyword evidence="1" id="KW-0805">Transcription regulation</keyword>
<dbReference type="InterPro" id="IPR018060">
    <property type="entry name" value="HTH_AraC"/>
</dbReference>
<keyword evidence="3" id="KW-0804">Transcription</keyword>
<dbReference type="InterPro" id="IPR009057">
    <property type="entry name" value="Homeodomain-like_sf"/>
</dbReference>
<dbReference type="GO" id="GO:0043565">
    <property type="term" value="F:sequence-specific DNA binding"/>
    <property type="evidence" value="ECO:0007669"/>
    <property type="project" value="InterPro"/>
</dbReference>
<evidence type="ECO:0000313" key="6">
    <source>
        <dbReference type="Proteomes" id="UP000199315"/>
    </source>
</evidence>
<evidence type="ECO:0000259" key="4">
    <source>
        <dbReference type="PROSITE" id="PS01124"/>
    </source>
</evidence>
<dbReference type="InterPro" id="IPR020449">
    <property type="entry name" value="Tscrpt_reg_AraC-type_HTH"/>
</dbReference>
<evidence type="ECO:0000313" key="5">
    <source>
        <dbReference type="EMBL" id="SCP98845.1"/>
    </source>
</evidence>
<feature type="domain" description="HTH araC/xylS-type" evidence="4">
    <location>
        <begin position="302"/>
        <end position="400"/>
    </location>
</feature>
<dbReference type="Proteomes" id="UP000199315">
    <property type="component" value="Unassembled WGS sequence"/>
</dbReference>
<dbReference type="PANTHER" id="PTHR43280:SF28">
    <property type="entry name" value="HTH-TYPE TRANSCRIPTIONAL ACTIVATOR RHAS"/>
    <property type="match status" value="1"/>
</dbReference>
<dbReference type="RefSeq" id="WP_091236032.1">
    <property type="nucleotide sequence ID" value="NZ_FMKA01000027.1"/>
</dbReference>
<evidence type="ECO:0000256" key="2">
    <source>
        <dbReference type="ARBA" id="ARBA00023125"/>
    </source>
</evidence>
<dbReference type="STRING" id="1619234.SAMN05421730_102720"/>
<dbReference type="AlphaFoldDB" id="A0A1D3TX18"/>
<keyword evidence="2 5" id="KW-0238">DNA-binding</keyword>
<evidence type="ECO:0000256" key="1">
    <source>
        <dbReference type="ARBA" id="ARBA00023015"/>
    </source>
</evidence>
<dbReference type="PROSITE" id="PS01124">
    <property type="entry name" value="HTH_ARAC_FAMILY_2"/>
    <property type="match status" value="1"/>
</dbReference>
<proteinExistence type="predicted"/>
<dbReference type="Pfam" id="PF12833">
    <property type="entry name" value="HTH_18"/>
    <property type="match status" value="1"/>
</dbReference>
<sequence>MNLYFVTKLCNMIQSSYQVFVTFFDTDGTIVYKPDILNDDYINHYLKESKHIVRQCLNKKEIQISINEIAITWIGIPVICEELIKGSLMIGPFYCNRMSDKTLLEELEKMEMDEAGKLLHMRYRNNFPCYSYEDYFRIISLVYYYLNDKNVDEKSIQFIEKTVLDNPSMNDEESDIGIPELEEHGSYQYEKYLWECIRMGEVDKIHELSQSNIHFRMGTLSLVSEIRNMKNLYIVGIALASRAAMEGGLNPEIAYSLCDLFIRQVESSNSIPAEEIISNAFYEFARRVKELSKIRSYSPNVNQCCEYIKTHANENINVAQIADYLRISHTYLSRIFKQETGIAVVDYIKKVKVKEAKFLLKYTDFSLVEISQKLSYSSQSHFSTVFKEAMSVTPKQYRDKVKIIRN</sequence>
<keyword evidence="6" id="KW-1185">Reference proteome</keyword>
<dbReference type="GO" id="GO:0003700">
    <property type="term" value="F:DNA-binding transcription factor activity"/>
    <property type="evidence" value="ECO:0007669"/>
    <property type="project" value="InterPro"/>
</dbReference>
<dbReference type="Gene3D" id="1.10.10.60">
    <property type="entry name" value="Homeodomain-like"/>
    <property type="match status" value="2"/>
</dbReference>
<name>A0A1D3TX18_9FIRM</name>
<reference evidence="5 6" key="1">
    <citation type="submission" date="2016-09" db="EMBL/GenBank/DDBJ databases">
        <authorList>
            <person name="Capua I."/>
            <person name="De Benedictis P."/>
            <person name="Joannis T."/>
            <person name="Lombin L.H."/>
            <person name="Cattoli G."/>
        </authorList>
    </citation>
    <scope>NUCLEOTIDE SEQUENCE [LARGE SCALE GENOMIC DNA]</scope>
    <source>
        <strain evidence="5 6">GluBS11</strain>
    </source>
</reference>
<dbReference type="OrthoDB" id="184994at2"/>
<dbReference type="PRINTS" id="PR00032">
    <property type="entry name" value="HTHARAC"/>
</dbReference>